<name>A0A7C4VBJ5_9DEIN</name>
<dbReference type="GO" id="GO:0006355">
    <property type="term" value="P:regulation of DNA-templated transcription"/>
    <property type="evidence" value="ECO:0007669"/>
    <property type="project" value="InterPro"/>
</dbReference>
<proteinExistence type="predicted"/>
<dbReference type="InterPro" id="IPR036388">
    <property type="entry name" value="WH-like_DNA-bd_sf"/>
</dbReference>
<dbReference type="GO" id="GO:0003677">
    <property type="term" value="F:DNA binding"/>
    <property type="evidence" value="ECO:0007669"/>
    <property type="project" value="InterPro"/>
</dbReference>
<reference evidence="1" key="1">
    <citation type="journal article" date="2020" name="mSystems">
        <title>Genome- and Community-Level Interaction Insights into Carbon Utilization and Element Cycling Functions of Hydrothermarchaeota in Hydrothermal Sediment.</title>
        <authorList>
            <person name="Zhou Z."/>
            <person name="Liu Y."/>
            <person name="Xu W."/>
            <person name="Pan J."/>
            <person name="Luo Z.H."/>
            <person name="Li M."/>
        </authorList>
    </citation>
    <scope>NUCLEOTIDE SEQUENCE [LARGE SCALE GENOMIC DNA]</scope>
    <source>
        <strain evidence="1">HyVt-570</strain>
    </source>
</reference>
<dbReference type="SUPFAM" id="SSF46894">
    <property type="entry name" value="C-terminal effector domain of the bipartite response regulators"/>
    <property type="match status" value="1"/>
</dbReference>
<protein>
    <recommendedName>
        <fullName evidence="2">HTH luxR-type domain-containing protein</fullName>
    </recommendedName>
</protein>
<dbReference type="Proteomes" id="UP000885759">
    <property type="component" value="Unassembled WGS sequence"/>
</dbReference>
<organism evidence="1">
    <name type="scientific">Oceanithermus profundus</name>
    <dbReference type="NCBI Taxonomy" id="187137"/>
    <lineage>
        <taxon>Bacteria</taxon>
        <taxon>Thermotogati</taxon>
        <taxon>Deinococcota</taxon>
        <taxon>Deinococci</taxon>
        <taxon>Thermales</taxon>
        <taxon>Thermaceae</taxon>
        <taxon>Oceanithermus</taxon>
    </lineage>
</organism>
<evidence type="ECO:0000313" key="1">
    <source>
        <dbReference type="EMBL" id="HGY08924.1"/>
    </source>
</evidence>
<sequence length="166" mass="18091">MEFNDGKRLRCEDPLVADALGRLLGPLARELIFDAPLGSLLEHDLTGHVAVTAALGPLYLADLLEARPLALIAGCPSVDRLTELVRGIGDRPKPVYHGPPLGRLPLTRSERRLLRAYVLADSLEAAARQLGIKKKTAANRLSLVKEKLGVKTHGQLLRVYFEGFEG</sequence>
<dbReference type="Gene3D" id="1.10.10.10">
    <property type="entry name" value="Winged helix-like DNA-binding domain superfamily/Winged helix DNA-binding domain"/>
    <property type="match status" value="1"/>
</dbReference>
<evidence type="ECO:0008006" key="2">
    <source>
        <dbReference type="Google" id="ProtNLM"/>
    </source>
</evidence>
<gene>
    <name evidence="1" type="ORF">ENK37_02560</name>
</gene>
<dbReference type="InterPro" id="IPR016032">
    <property type="entry name" value="Sig_transdc_resp-reg_C-effctor"/>
</dbReference>
<comment type="caution">
    <text evidence="1">The sequence shown here is derived from an EMBL/GenBank/DDBJ whole genome shotgun (WGS) entry which is preliminary data.</text>
</comment>
<dbReference type="AlphaFoldDB" id="A0A7C4VBJ5"/>
<accession>A0A7C4VBJ5</accession>
<dbReference type="EMBL" id="DRPZ01000069">
    <property type="protein sequence ID" value="HGY08924.1"/>
    <property type="molecule type" value="Genomic_DNA"/>
</dbReference>